<sequence length="482" mass="53308">MQARSKLLRNMDTFLRSCSAALKRSEEEGSAVHVVLGNEACDLDSMVSAITFAYFLAKTSAKTPRTLIPVLNIRRSELPLRTEGTYFLRENGIAEESLVLRDEVDLHALHRAGQLLLTLVDHNVLPGADSVLEGAVVEVVDHRPLERAPSAGCAVTSEPVGSCATLIAERISRSAPHVLDKQVAALLYGTIVLDCVNMAPEAGKVTPKDRELVALLESKFTNLPQRATLFESLQRAKFNVAGLSTEQMLQKDMKAVGGDDVTVAISGVYMRLEAFLQRPGLQQELCEFCHKHRHAALVAMTISFSDGNQPYRQIAVYSYSTRLREQLCQALENSQNPHLNLSPIASPYPHIKAYHQGNTLASRKKVLPVVKEFLRERERAVHAGTGGEELEDQFDSSCRTPPLEEEARHHRYSASRRRRQAAEDSGTEEDSQLPPTPMNSLVEGCPLDNGLPRLTADAILEKFSRMAKEEENWGERDLPGGQ</sequence>
<reference evidence="8" key="1">
    <citation type="submission" date="2022-02" db="EMBL/GenBank/DDBJ databases">
        <title>Atlantic sturgeon de novo genome assembly.</title>
        <authorList>
            <person name="Stock M."/>
            <person name="Klopp C."/>
            <person name="Guiguen Y."/>
            <person name="Cabau C."/>
            <person name="Parinello H."/>
            <person name="Santidrian Yebra-Pimentel E."/>
            <person name="Kuhl H."/>
            <person name="Dirks R.P."/>
            <person name="Guessner J."/>
            <person name="Wuertz S."/>
            <person name="Du K."/>
            <person name="Schartl M."/>
        </authorList>
    </citation>
    <scope>NUCLEOTIDE SEQUENCE</scope>
    <source>
        <strain evidence="8">STURGEONOMICS-FGT-2020</strain>
        <tissue evidence="8">Whole blood</tissue>
    </source>
</reference>
<comment type="caution">
    <text evidence="8">The sequence shown here is derived from an EMBL/GenBank/DDBJ whole genome shotgun (WGS) entry which is preliminary data.</text>
</comment>
<comment type="similarity">
    <text evidence="2">Belongs to the PPase class C family. Prune subfamily.</text>
</comment>
<dbReference type="AlphaFoldDB" id="A0AAD8FP30"/>
<evidence type="ECO:0000313" key="8">
    <source>
        <dbReference type="EMBL" id="KAK1151605.1"/>
    </source>
</evidence>
<dbReference type="FunFam" id="3.90.1640.10:FF:000004">
    <property type="entry name" value="Prune exopolyphosphatase 1"/>
    <property type="match status" value="1"/>
</dbReference>
<dbReference type="Proteomes" id="UP001230051">
    <property type="component" value="Unassembled WGS sequence"/>
</dbReference>
<keyword evidence="10" id="KW-1185">Reference proteome</keyword>
<dbReference type="EMBL" id="JAGXEW010000034">
    <property type="protein sequence ID" value="KAK1154672.1"/>
    <property type="molecule type" value="Genomic_DNA"/>
</dbReference>
<dbReference type="GO" id="GO:0046872">
    <property type="term" value="F:metal ion binding"/>
    <property type="evidence" value="ECO:0007669"/>
    <property type="project" value="UniProtKB-KW"/>
</dbReference>
<keyword evidence="3" id="KW-0479">Metal-binding</keyword>
<evidence type="ECO:0000256" key="3">
    <source>
        <dbReference type="ARBA" id="ARBA00022723"/>
    </source>
</evidence>
<dbReference type="Gene3D" id="3.10.310.20">
    <property type="entry name" value="DHHA2 domain"/>
    <property type="match status" value="1"/>
</dbReference>
<dbReference type="GO" id="GO:0004309">
    <property type="term" value="F:exopolyphosphatase activity"/>
    <property type="evidence" value="ECO:0007669"/>
    <property type="project" value="TreeGrafter"/>
</dbReference>
<protein>
    <submittedName>
        <fullName evidence="8">Exopolyphosphatase PRUNE1</fullName>
    </submittedName>
</protein>
<dbReference type="InterPro" id="IPR004097">
    <property type="entry name" value="DHHA2"/>
</dbReference>
<evidence type="ECO:0000313" key="9">
    <source>
        <dbReference type="EMBL" id="KAK1154672.1"/>
    </source>
</evidence>
<dbReference type="InterPro" id="IPR001667">
    <property type="entry name" value="DDH_dom"/>
</dbReference>
<comment type="cofactor">
    <cofactor evidence="1">
        <name>Mn(2+)</name>
        <dbReference type="ChEBI" id="CHEBI:29035"/>
    </cofactor>
</comment>
<dbReference type="GO" id="GO:0005737">
    <property type="term" value="C:cytoplasm"/>
    <property type="evidence" value="ECO:0007669"/>
    <property type="project" value="InterPro"/>
</dbReference>
<evidence type="ECO:0000256" key="6">
    <source>
        <dbReference type="SAM" id="MobiDB-lite"/>
    </source>
</evidence>
<dbReference type="InterPro" id="IPR038763">
    <property type="entry name" value="DHH_sf"/>
</dbReference>
<proteinExistence type="inferred from homology"/>
<evidence type="ECO:0000256" key="2">
    <source>
        <dbReference type="ARBA" id="ARBA00010331"/>
    </source>
</evidence>
<dbReference type="SUPFAM" id="SSF64182">
    <property type="entry name" value="DHH phosphoesterases"/>
    <property type="match status" value="1"/>
</dbReference>
<dbReference type="EMBL" id="JAGXEW010000051">
    <property type="protein sequence ID" value="KAK1151605.1"/>
    <property type="molecule type" value="Genomic_DNA"/>
</dbReference>
<dbReference type="Pfam" id="PF02833">
    <property type="entry name" value="DHHA2"/>
    <property type="match status" value="1"/>
</dbReference>
<dbReference type="PANTHER" id="PTHR12112:SF47">
    <property type="entry name" value="EXOPOLYPHOSPHATASE PRUNE1"/>
    <property type="match status" value="1"/>
</dbReference>
<feature type="domain" description="DHHA2" evidence="7">
    <location>
        <begin position="230"/>
        <end position="374"/>
    </location>
</feature>
<evidence type="ECO:0000259" key="7">
    <source>
        <dbReference type="SMART" id="SM01131"/>
    </source>
</evidence>
<feature type="region of interest" description="Disordered" evidence="6">
    <location>
        <begin position="382"/>
        <end position="450"/>
    </location>
</feature>
<evidence type="ECO:0000313" key="10">
    <source>
        <dbReference type="Proteomes" id="UP001230051"/>
    </source>
</evidence>
<evidence type="ECO:0000256" key="5">
    <source>
        <dbReference type="ARBA" id="ARBA00023211"/>
    </source>
</evidence>
<gene>
    <name evidence="8" type="primary">Prune1</name>
    <name evidence="9" type="ORF">AOXY_G28189</name>
    <name evidence="8" type="ORF">AOXY_G32470</name>
</gene>
<dbReference type="Pfam" id="PF01368">
    <property type="entry name" value="DHH"/>
    <property type="match status" value="1"/>
</dbReference>
<organism evidence="8 10">
    <name type="scientific">Acipenser oxyrinchus oxyrinchus</name>
    <dbReference type="NCBI Taxonomy" id="40147"/>
    <lineage>
        <taxon>Eukaryota</taxon>
        <taxon>Metazoa</taxon>
        <taxon>Chordata</taxon>
        <taxon>Craniata</taxon>
        <taxon>Vertebrata</taxon>
        <taxon>Euteleostomi</taxon>
        <taxon>Actinopterygii</taxon>
        <taxon>Chondrostei</taxon>
        <taxon>Acipenseriformes</taxon>
        <taxon>Acipenseridae</taxon>
        <taxon>Acipenser</taxon>
    </lineage>
</organism>
<feature type="compositionally biased region" description="Basic residues" evidence="6">
    <location>
        <begin position="409"/>
        <end position="419"/>
    </location>
</feature>
<accession>A0AAD8FP30</accession>
<evidence type="ECO:0000256" key="1">
    <source>
        <dbReference type="ARBA" id="ARBA00001936"/>
    </source>
</evidence>
<dbReference type="SMART" id="SM01131">
    <property type="entry name" value="DHHA2"/>
    <property type="match status" value="1"/>
</dbReference>
<evidence type="ECO:0000256" key="4">
    <source>
        <dbReference type="ARBA" id="ARBA00022801"/>
    </source>
</evidence>
<keyword evidence="4" id="KW-0378">Hydrolase</keyword>
<dbReference type="InterPro" id="IPR038222">
    <property type="entry name" value="DHHA2_dom_sf"/>
</dbReference>
<keyword evidence="5" id="KW-0464">Manganese</keyword>
<dbReference type="FunFam" id="3.10.310.20:FF:000002">
    <property type="entry name" value="Prune homolog 2 with BCH domain"/>
    <property type="match status" value="1"/>
</dbReference>
<name>A0AAD8FP30_ACIOX</name>
<dbReference type="Gene3D" id="3.90.1640.10">
    <property type="entry name" value="inorganic pyrophosphatase (n-terminal core)"/>
    <property type="match status" value="1"/>
</dbReference>
<dbReference type="PANTHER" id="PTHR12112">
    <property type="entry name" value="BNIP - RELATED"/>
    <property type="match status" value="1"/>
</dbReference>